<evidence type="ECO:0000256" key="2">
    <source>
        <dbReference type="ARBA" id="ARBA00004286"/>
    </source>
</evidence>
<dbReference type="AlphaFoldDB" id="A0A2U1MCL4"/>
<gene>
    <name evidence="11" type="ORF">CTI12_AA333750</name>
</gene>
<dbReference type="Proteomes" id="UP000245207">
    <property type="component" value="Unassembled WGS sequence"/>
</dbReference>
<evidence type="ECO:0000256" key="4">
    <source>
        <dbReference type="ARBA" id="ARBA00022763"/>
    </source>
</evidence>
<dbReference type="PANTHER" id="PTHR12162">
    <property type="entry name" value="NIBRIN-RELATED"/>
    <property type="match status" value="1"/>
</dbReference>
<comment type="similarity">
    <text evidence="8">Belongs to the Nibrin family.</text>
</comment>
<dbReference type="GO" id="GO:0007095">
    <property type="term" value="P:mitotic G2 DNA damage checkpoint signaling"/>
    <property type="evidence" value="ECO:0007669"/>
    <property type="project" value="InterPro"/>
</dbReference>
<dbReference type="GO" id="GO:0030870">
    <property type="term" value="C:Mre11 complex"/>
    <property type="evidence" value="ECO:0007669"/>
    <property type="project" value="InterPro"/>
</dbReference>
<dbReference type="FunFam" id="2.60.200.20:FF:000017">
    <property type="entry name" value="Nibrin"/>
    <property type="match status" value="1"/>
</dbReference>
<feature type="compositionally biased region" description="Basic and acidic residues" evidence="9">
    <location>
        <begin position="421"/>
        <end position="447"/>
    </location>
</feature>
<dbReference type="GO" id="GO:0003684">
    <property type="term" value="F:damaged DNA binding"/>
    <property type="evidence" value="ECO:0007669"/>
    <property type="project" value="TreeGrafter"/>
</dbReference>
<organism evidence="11 12">
    <name type="scientific">Artemisia annua</name>
    <name type="common">Sweet wormwood</name>
    <dbReference type="NCBI Taxonomy" id="35608"/>
    <lineage>
        <taxon>Eukaryota</taxon>
        <taxon>Viridiplantae</taxon>
        <taxon>Streptophyta</taxon>
        <taxon>Embryophyta</taxon>
        <taxon>Tracheophyta</taxon>
        <taxon>Spermatophyta</taxon>
        <taxon>Magnoliopsida</taxon>
        <taxon>eudicotyledons</taxon>
        <taxon>Gunneridae</taxon>
        <taxon>Pentapetalae</taxon>
        <taxon>asterids</taxon>
        <taxon>campanulids</taxon>
        <taxon>Asterales</taxon>
        <taxon>Asteraceae</taxon>
        <taxon>Asteroideae</taxon>
        <taxon>Anthemideae</taxon>
        <taxon>Artemisiinae</taxon>
        <taxon>Artemisia</taxon>
    </lineage>
</organism>
<evidence type="ECO:0000256" key="6">
    <source>
        <dbReference type="ARBA" id="ARBA00023242"/>
    </source>
</evidence>
<dbReference type="SMART" id="SM00240">
    <property type="entry name" value="FHA"/>
    <property type="match status" value="1"/>
</dbReference>
<comment type="caution">
    <text evidence="11">The sequence shown here is derived from an EMBL/GenBank/DDBJ whole genome shotgun (WGS) entry which is preliminary data.</text>
</comment>
<reference evidence="11 12" key="1">
    <citation type="journal article" date="2018" name="Mol. Plant">
        <title>The genome of Artemisia annua provides insight into the evolution of Asteraceae family and artemisinin biosynthesis.</title>
        <authorList>
            <person name="Shen Q."/>
            <person name="Zhang L."/>
            <person name="Liao Z."/>
            <person name="Wang S."/>
            <person name="Yan T."/>
            <person name="Shi P."/>
            <person name="Liu M."/>
            <person name="Fu X."/>
            <person name="Pan Q."/>
            <person name="Wang Y."/>
            <person name="Lv Z."/>
            <person name="Lu X."/>
            <person name="Zhang F."/>
            <person name="Jiang W."/>
            <person name="Ma Y."/>
            <person name="Chen M."/>
            <person name="Hao X."/>
            <person name="Li L."/>
            <person name="Tang Y."/>
            <person name="Lv G."/>
            <person name="Zhou Y."/>
            <person name="Sun X."/>
            <person name="Brodelius P.E."/>
            <person name="Rose J.K.C."/>
            <person name="Tang K."/>
        </authorList>
    </citation>
    <scope>NUCLEOTIDE SEQUENCE [LARGE SCALE GENOMIC DNA]</scope>
    <source>
        <strain evidence="12">cv. Huhao1</strain>
        <tissue evidence="11">Leaf</tissue>
    </source>
</reference>
<dbReference type="SUPFAM" id="SSF49879">
    <property type="entry name" value="SMAD/FHA domain"/>
    <property type="match status" value="1"/>
</dbReference>
<name>A0A2U1MCL4_ARTAN</name>
<dbReference type="SUPFAM" id="SSF52113">
    <property type="entry name" value="BRCT domain"/>
    <property type="match status" value="1"/>
</dbReference>
<keyword evidence="3" id="KW-0158">Chromosome</keyword>
<evidence type="ECO:0000256" key="8">
    <source>
        <dbReference type="ARBA" id="ARBA00044757"/>
    </source>
</evidence>
<evidence type="ECO:0000256" key="3">
    <source>
        <dbReference type="ARBA" id="ARBA00022454"/>
    </source>
</evidence>
<dbReference type="EMBL" id="PKPP01005745">
    <property type="protein sequence ID" value="PWA59004.1"/>
    <property type="molecule type" value="Genomic_DNA"/>
</dbReference>
<protein>
    <submittedName>
        <fullName evidence="11">Nijmegen breakage syndrome 1</fullName>
    </submittedName>
</protein>
<dbReference type="STRING" id="35608.A0A2U1MCL4"/>
<comment type="subcellular location">
    <subcellularLocation>
        <location evidence="2">Chromosome</location>
    </subcellularLocation>
    <subcellularLocation>
        <location evidence="1">Nucleus</location>
    </subcellularLocation>
</comment>
<accession>A0A2U1MCL4</accession>
<sequence length="574" mass="63817">MVWGLFPVDPLPGEETYYIFNKGTYKVGRKGCDIIVNKDKGVSRVHAELVVDAMVVLDDTKKKSSGVRIRDCSKYGTFVKKPVGVKEKVHEFPNKEMMLDESDLVSFGTGNATYRFSYVPLVFFVFGLKAAQLKQIQGKISSIGASMTKKWSVKCTHALLDDNVSLNADVVDAIMSKRHIVTYKWIELLAEKRIATGIPSCSSYAPTLTLQGVFVKVAESESRENCLSGYTFLLESSDKYTVKEKLPRLLEAFGAQAVPVGEYAPHSQGLEDDDNNNVVHVISAEKGDGSECSRNLSSLPKVNEINLICATLSGLLDPAIFVSPPVLVTSSCSTDETIVADSEPEVEITSVHESAAIHKIESIEDEKEIISVHSVESVQHDMEVEMPVESVQHDMEVEMPVESVQHDMVVEMPSLSVDPTKFNEPRKSPTDDISTKSKDDQDTRMRNSDDVILTGEHKIDDSEHGTSDIVFSQNLIVRDTNLTPSGPSQTNNQVLNFKRFKKMATESGNDFHNLVPFSKHPYKGSEYDNEEIAQSVKEEKKRKQRENIAEDLFNKTKAKQRGVAGFLQGILTRR</sequence>
<evidence type="ECO:0000256" key="7">
    <source>
        <dbReference type="ARBA" id="ARBA00023306"/>
    </source>
</evidence>
<feature type="domain" description="FHA" evidence="10">
    <location>
        <begin position="25"/>
        <end position="79"/>
    </location>
</feature>
<keyword evidence="6" id="KW-0539">Nucleus</keyword>
<dbReference type="Pfam" id="PF00498">
    <property type="entry name" value="FHA"/>
    <property type="match status" value="1"/>
</dbReference>
<dbReference type="InterPro" id="IPR008984">
    <property type="entry name" value="SMAD_FHA_dom_sf"/>
</dbReference>
<dbReference type="GO" id="GO:0005694">
    <property type="term" value="C:chromosome"/>
    <property type="evidence" value="ECO:0007669"/>
    <property type="project" value="UniProtKB-SubCell"/>
</dbReference>
<keyword evidence="5" id="KW-0234">DNA repair</keyword>
<dbReference type="CDD" id="cd22667">
    <property type="entry name" value="FHA_NBN"/>
    <property type="match status" value="1"/>
</dbReference>
<dbReference type="OrthoDB" id="552194at2759"/>
<dbReference type="GO" id="GO:0000724">
    <property type="term" value="P:double-strand break repair via homologous recombination"/>
    <property type="evidence" value="ECO:0007669"/>
    <property type="project" value="TreeGrafter"/>
</dbReference>
<dbReference type="PROSITE" id="PS50006">
    <property type="entry name" value="FHA_DOMAIN"/>
    <property type="match status" value="1"/>
</dbReference>
<proteinExistence type="inferred from homology"/>
<dbReference type="InterPro" id="IPR036420">
    <property type="entry name" value="BRCT_dom_sf"/>
</dbReference>
<dbReference type="InterPro" id="IPR040227">
    <property type="entry name" value="Nibrin-rel"/>
</dbReference>
<keyword evidence="12" id="KW-1185">Reference proteome</keyword>
<dbReference type="InterPro" id="IPR000253">
    <property type="entry name" value="FHA_dom"/>
</dbReference>
<feature type="region of interest" description="Disordered" evidence="9">
    <location>
        <begin position="416"/>
        <end position="447"/>
    </location>
</feature>
<dbReference type="PANTHER" id="PTHR12162:SF0">
    <property type="entry name" value="NIBRIN"/>
    <property type="match status" value="1"/>
</dbReference>
<keyword evidence="7" id="KW-0131">Cell cycle</keyword>
<evidence type="ECO:0000256" key="1">
    <source>
        <dbReference type="ARBA" id="ARBA00004123"/>
    </source>
</evidence>
<dbReference type="Gene3D" id="2.60.200.20">
    <property type="match status" value="1"/>
</dbReference>
<evidence type="ECO:0000256" key="5">
    <source>
        <dbReference type="ARBA" id="ARBA00023204"/>
    </source>
</evidence>
<evidence type="ECO:0000313" key="11">
    <source>
        <dbReference type="EMBL" id="PWA59004.1"/>
    </source>
</evidence>
<evidence type="ECO:0000259" key="10">
    <source>
        <dbReference type="PROSITE" id="PS50006"/>
    </source>
</evidence>
<evidence type="ECO:0000256" key="9">
    <source>
        <dbReference type="SAM" id="MobiDB-lite"/>
    </source>
</evidence>
<dbReference type="Gene3D" id="3.40.50.10190">
    <property type="entry name" value="BRCT domain"/>
    <property type="match status" value="1"/>
</dbReference>
<evidence type="ECO:0000313" key="12">
    <source>
        <dbReference type="Proteomes" id="UP000245207"/>
    </source>
</evidence>
<keyword evidence="4" id="KW-0227">DNA damage</keyword>